<dbReference type="Proteomes" id="UP001177021">
    <property type="component" value="Unassembled WGS sequence"/>
</dbReference>
<proteinExistence type="predicted"/>
<sequence length="68" mass="7627">MAKGYIFIYAMVIIFSIFISITNCSLHLCEKTEDCHDLVCFPPKVLNCNFNIVEGLKSILGYGVCECT</sequence>
<accession>A0ACB0KTH6</accession>
<gene>
    <name evidence="1" type="ORF">MILVUS5_LOCUS26271</name>
</gene>
<name>A0ACB0KTH6_TRIPR</name>
<protein>
    <submittedName>
        <fullName evidence="1">Uncharacterized protein</fullName>
    </submittedName>
</protein>
<dbReference type="EMBL" id="CASHSV030000311">
    <property type="protein sequence ID" value="CAJ2660283.1"/>
    <property type="molecule type" value="Genomic_DNA"/>
</dbReference>
<evidence type="ECO:0000313" key="1">
    <source>
        <dbReference type="EMBL" id="CAJ2660283.1"/>
    </source>
</evidence>
<comment type="caution">
    <text evidence="1">The sequence shown here is derived from an EMBL/GenBank/DDBJ whole genome shotgun (WGS) entry which is preliminary data.</text>
</comment>
<reference evidence="1" key="1">
    <citation type="submission" date="2023-10" db="EMBL/GenBank/DDBJ databases">
        <authorList>
            <person name="Rodriguez Cubillos JULIANA M."/>
            <person name="De Vega J."/>
        </authorList>
    </citation>
    <scope>NUCLEOTIDE SEQUENCE</scope>
</reference>
<keyword evidence="2" id="KW-1185">Reference proteome</keyword>
<evidence type="ECO:0000313" key="2">
    <source>
        <dbReference type="Proteomes" id="UP001177021"/>
    </source>
</evidence>
<organism evidence="1 2">
    <name type="scientific">Trifolium pratense</name>
    <name type="common">Red clover</name>
    <dbReference type="NCBI Taxonomy" id="57577"/>
    <lineage>
        <taxon>Eukaryota</taxon>
        <taxon>Viridiplantae</taxon>
        <taxon>Streptophyta</taxon>
        <taxon>Embryophyta</taxon>
        <taxon>Tracheophyta</taxon>
        <taxon>Spermatophyta</taxon>
        <taxon>Magnoliopsida</taxon>
        <taxon>eudicotyledons</taxon>
        <taxon>Gunneridae</taxon>
        <taxon>Pentapetalae</taxon>
        <taxon>rosids</taxon>
        <taxon>fabids</taxon>
        <taxon>Fabales</taxon>
        <taxon>Fabaceae</taxon>
        <taxon>Papilionoideae</taxon>
        <taxon>50 kb inversion clade</taxon>
        <taxon>NPAAA clade</taxon>
        <taxon>Hologalegina</taxon>
        <taxon>IRL clade</taxon>
        <taxon>Trifolieae</taxon>
        <taxon>Trifolium</taxon>
    </lineage>
</organism>